<dbReference type="InterPro" id="IPR036038">
    <property type="entry name" value="Aminotransferase-like"/>
</dbReference>
<dbReference type="InterPro" id="IPR043132">
    <property type="entry name" value="BCAT-like_C"/>
</dbReference>
<proteinExistence type="inferred from homology"/>
<comment type="subunit">
    <text evidence="3">Homodimer.</text>
</comment>
<keyword evidence="5" id="KW-0289">Folate biosynthesis</keyword>
<dbReference type="InterPro" id="IPR017824">
    <property type="entry name" value="Aminodeoxychorismate_lyase_IV"/>
</dbReference>
<evidence type="ECO:0000256" key="9">
    <source>
        <dbReference type="ARBA" id="ARBA00049529"/>
    </source>
</evidence>
<dbReference type="PANTHER" id="PTHR42743">
    <property type="entry name" value="AMINO-ACID AMINOTRANSFERASE"/>
    <property type="match status" value="1"/>
</dbReference>
<evidence type="ECO:0000256" key="8">
    <source>
        <dbReference type="ARBA" id="ARBA00035676"/>
    </source>
</evidence>
<dbReference type="RefSeq" id="WP_265046186.1">
    <property type="nucleotide sequence ID" value="NZ_CP100390.1"/>
</dbReference>
<evidence type="ECO:0000256" key="5">
    <source>
        <dbReference type="ARBA" id="ARBA00022909"/>
    </source>
</evidence>
<evidence type="ECO:0000313" key="11">
    <source>
        <dbReference type="EMBL" id="UZE94693.1"/>
    </source>
</evidence>
<name>A0ABY6MXX6_9ALTE</name>
<accession>A0ABY6MXX6</accession>
<evidence type="ECO:0000256" key="3">
    <source>
        <dbReference type="ARBA" id="ARBA00011738"/>
    </source>
</evidence>
<sequence length="292" mass="32077">MTQLPVSEALSPPVLINGVFKDALDVFDRGFMYGDGLFETIRVVNGEPLLWVYHCKRLTDGCKKLKIPTDTELTQRLKSGLDSVVKKAGKANEICVVKIIVSRGAGGRGYQLPAQTSPSEVIICYPLPEYPSDYASEGVNLMTCHHRLSENPALAGIKHLNRLDQVLASAELDSSVSEGVMLDQKGRVIEGTKSNIIFFESQGIVSPNTKLCGVDGVARQFIFDNVKKLGLSARIDTVTPSTIAEFCGMAIINSILGVWPVRRLDGNELPISPLVYKIQHLLNDQLKYEYKV</sequence>
<dbReference type="Pfam" id="PF01063">
    <property type="entry name" value="Aminotran_4"/>
    <property type="match status" value="1"/>
</dbReference>
<dbReference type="PANTHER" id="PTHR42743:SF2">
    <property type="entry name" value="AMINODEOXYCHORISMATE LYASE"/>
    <property type="match status" value="1"/>
</dbReference>
<protein>
    <recommendedName>
        <fullName evidence="8 10">Aminodeoxychorismate lyase</fullName>
        <ecNumber evidence="8 10">4.1.3.38</ecNumber>
    </recommendedName>
</protein>
<comment type="catalytic activity">
    <reaction evidence="9">
        <text>4-amino-4-deoxychorismate = 4-aminobenzoate + pyruvate + H(+)</text>
        <dbReference type="Rhea" id="RHEA:16201"/>
        <dbReference type="ChEBI" id="CHEBI:15361"/>
        <dbReference type="ChEBI" id="CHEBI:15378"/>
        <dbReference type="ChEBI" id="CHEBI:17836"/>
        <dbReference type="ChEBI" id="CHEBI:58406"/>
        <dbReference type="EC" id="4.1.3.38"/>
    </reaction>
</comment>
<comment type="similarity">
    <text evidence="2">Belongs to the class-IV pyridoxal-phosphate-dependent aminotransferase family.</text>
</comment>
<dbReference type="Gene3D" id="3.30.470.10">
    <property type="match status" value="1"/>
</dbReference>
<dbReference type="EMBL" id="CP100390">
    <property type="protein sequence ID" value="UZE94693.1"/>
    <property type="molecule type" value="Genomic_DNA"/>
</dbReference>
<evidence type="ECO:0000313" key="12">
    <source>
        <dbReference type="Proteomes" id="UP001163739"/>
    </source>
</evidence>
<dbReference type="EC" id="4.1.3.38" evidence="8 10"/>
<evidence type="ECO:0000256" key="2">
    <source>
        <dbReference type="ARBA" id="ARBA00009320"/>
    </source>
</evidence>
<evidence type="ECO:0000256" key="7">
    <source>
        <dbReference type="ARBA" id="ARBA00035633"/>
    </source>
</evidence>
<dbReference type="NCBIfam" id="TIGR03461">
    <property type="entry name" value="pabC_Proteo"/>
    <property type="match status" value="1"/>
</dbReference>
<evidence type="ECO:0000256" key="4">
    <source>
        <dbReference type="ARBA" id="ARBA00022898"/>
    </source>
</evidence>
<dbReference type="GO" id="GO:0008696">
    <property type="term" value="F:4-amino-4-deoxychorismate lyase activity"/>
    <property type="evidence" value="ECO:0007669"/>
    <property type="project" value="UniProtKB-EC"/>
</dbReference>
<keyword evidence="6 11" id="KW-0456">Lyase</keyword>
<reference evidence="11" key="1">
    <citation type="submission" date="2022-06" db="EMBL/GenBank/DDBJ databases">
        <title>Alkalimarinus sp. nov., isolated from gut of a Alitta virens.</title>
        <authorList>
            <person name="Yang A.I."/>
            <person name="Shin N.-R."/>
        </authorList>
    </citation>
    <scope>NUCLEOTIDE SEQUENCE</scope>
    <source>
        <strain evidence="11">A2M4</strain>
    </source>
</reference>
<organism evidence="11 12">
    <name type="scientific">Alkalimarinus alittae</name>
    <dbReference type="NCBI Taxonomy" id="2961619"/>
    <lineage>
        <taxon>Bacteria</taxon>
        <taxon>Pseudomonadati</taxon>
        <taxon>Pseudomonadota</taxon>
        <taxon>Gammaproteobacteria</taxon>
        <taxon>Alteromonadales</taxon>
        <taxon>Alteromonadaceae</taxon>
        <taxon>Alkalimarinus</taxon>
    </lineage>
</organism>
<dbReference type="Gene3D" id="3.20.10.10">
    <property type="entry name" value="D-amino Acid Aminotransferase, subunit A, domain 2"/>
    <property type="match status" value="1"/>
</dbReference>
<evidence type="ECO:0000256" key="6">
    <source>
        <dbReference type="ARBA" id="ARBA00023239"/>
    </source>
</evidence>
<dbReference type="InterPro" id="IPR001544">
    <property type="entry name" value="Aminotrans_IV"/>
</dbReference>
<dbReference type="Proteomes" id="UP001163739">
    <property type="component" value="Chromosome"/>
</dbReference>
<keyword evidence="12" id="KW-1185">Reference proteome</keyword>
<comment type="pathway">
    <text evidence="7">Cofactor biosynthesis; tetrahydrofolate biosynthesis; 4-aminobenzoate from chorismate: step 2/2.</text>
</comment>
<keyword evidence="4" id="KW-0663">Pyridoxal phosphate</keyword>
<dbReference type="SUPFAM" id="SSF56752">
    <property type="entry name" value="D-aminoacid aminotransferase-like PLP-dependent enzymes"/>
    <property type="match status" value="1"/>
</dbReference>
<evidence type="ECO:0000256" key="10">
    <source>
        <dbReference type="NCBIfam" id="TIGR03461"/>
    </source>
</evidence>
<evidence type="ECO:0000256" key="1">
    <source>
        <dbReference type="ARBA" id="ARBA00001933"/>
    </source>
</evidence>
<dbReference type="InterPro" id="IPR043131">
    <property type="entry name" value="BCAT-like_N"/>
</dbReference>
<gene>
    <name evidence="11" type="primary">pabC</name>
    <name evidence="11" type="ORF">NKI27_11430</name>
</gene>
<comment type="cofactor">
    <cofactor evidence="1">
        <name>pyridoxal 5'-phosphate</name>
        <dbReference type="ChEBI" id="CHEBI:597326"/>
    </cofactor>
</comment>
<dbReference type="InterPro" id="IPR050571">
    <property type="entry name" value="Class-IV_PLP-Dep_Aminotrnsfr"/>
</dbReference>